<keyword evidence="8" id="KW-0418">Kinase</keyword>
<evidence type="ECO:0000256" key="2">
    <source>
        <dbReference type="ARBA" id="ARBA00022448"/>
    </source>
</evidence>
<dbReference type="Gene3D" id="3.30.1360.60">
    <property type="entry name" value="Glucose permease domain IIB"/>
    <property type="match status" value="1"/>
</dbReference>
<dbReference type="FunFam" id="3.30.1360.60:FF:000001">
    <property type="entry name" value="PTS system glucose-specific IIBC component PtsG"/>
    <property type="match status" value="1"/>
</dbReference>
<evidence type="ECO:0000313" key="13">
    <source>
        <dbReference type="EMBL" id="MDZ5010800.1"/>
    </source>
</evidence>
<comment type="caution">
    <text evidence="13">The sequence shown here is derived from an EMBL/GenBank/DDBJ whole genome shotgun (WGS) entry which is preliminary data.</text>
</comment>
<keyword evidence="5" id="KW-0808">Transferase</keyword>
<evidence type="ECO:0000256" key="3">
    <source>
        <dbReference type="ARBA" id="ARBA00022475"/>
    </source>
</evidence>
<evidence type="ECO:0000256" key="11">
    <source>
        <dbReference type="PROSITE-ProRule" id="PRU00421"/>
    </source>
</evidence>
<dbReference type="PANTHER" id="PTHR30009:SF24">
    <property type="entry name" value="PTS SYSTEM, IIBC COMPONENT"/>
    <property type="match status" value="1"/>
</dbReference>
<dbReference type="Pfam" id="PF00367">
    <property type="entry name" value="PTS_EIIB"/>
    <property type="match status" value="1"/>
</dbReference>
<evidence type="ECO:0000256" key="7">
    <source>
        <dbReference type="ARBA" id="ARBA00022692"/>
    </source>
</evidence>
<dbReference type="InterPro" id="IPR036878">
    <property type="entry name" value="Glu_permease_IIB"/>
</dbReference>
<keyword evidence="2" id="KW-0813">Transport</keyword>
<dbReference type="GO" id="GO:0009401">
    <property type="term" value="P:phosphoenolpyruvate-dependent sugar phosphotransferase system"/>
    <property type="evidence" value="ECO:0007669"/>
    <property type="project" value="UniProtKB-KW"/>
</dbReference>
<dbReference type="InterPro" id="IPR018113">
    <property type="entry name" value="PTrfase_EIIB_Cys"/>
</dbReference>
<dbReference type="GO" id="GO:0090563">
    <property type="term" value="F:protein-phosphocysteine-sugar phosphotransferase activity"/>
    <property type="evidence" value="ECO:0007669"/>
    <property type="project" value="TreeGrafter"/>
</dbReference>
<evidence type="ECO:0000256" key="8">
    <source>
        <dbReference type="ARBA" id="ARBA00022777"/>
    </source>
</evidence>
<accession>A0AAW9ILK4</accession>
<keyword evidence="10" id="KW-0472">Membrane</keyword>
<dbReference type="GO" id="GO:0008982">
    <property type="term" value="F:protein-N(PI)-phosphohistidine-sugar phosphotransferase activity"/>
    <property type="evidence" value="ECO:0007669"/>
    <property type="project" value="InterPro"/>
</dbReference>
<comment type="subcellular location">
    <subcellularLocation>
        <location evidence="1">Cell membrane</location>
        <topology evidence="1">Multi-pass membrane protein</topology>
    </subcellularLocation>
</comment>
<dbReference type="GO" id="GO:0005886">
    <property type="term" value="C:plasma membrane"/>
    <property type="evidence" value="ECO:0007669"/>
    <property type="project" value="UniProtKB-SubCell"/>
</dbReference>
<protein>
    <submittedName>
        <fullName evidence="13">PTS glucose transporter subunit IIB</fullName>
    </submittedName>
</protein>
<dbReference type="RefSeq" id="WP_322382555.1">
    <property type="nucleotide sequence ID" value="NZ_WNVM01000796.1"/>
</dbReference>
<dbReference type="SUPFAM" id="SSF55604">
    <property type="entry name" value="Glucose permease domain IIB"/>
    <property type="match status" value="1"/>
</dbReference>
<name>A0AAW9ILK4_CLOPF</name>
<keyword evidence="7" id="KW-0812">Transmembrane</keyword>
<evidence type="ECO:0000313" key="14">
    <source>
        <dbReference type="Proteomes" id="UP001292368"/>
    </source>
</evidence>
<dbReference type="InterPro" id="IPR050429">
    <property type="entry name" value="PTS_Glucose_EIICBA"/>
</dbReference>
<feature type="non-terminal residue" evidence="13">
    <location>
        <position position="1"/>
    </location>
</feature>
<gene>
    <name evidence="13" type="ORF">GNF77_18250</name>
</gene>
<evidence type="ECO:0000256" key="5">
    <source>
        <dbReference type="ARBA" id="ARBA00022679"/>
    </source>
</evidence>
<dbReference type="Proteomes" id="UP001292368">
    <property type="component" value="Unassembled WGS sequence"/>
</dbReference>
<dbReference type="EMBL" id="WNVM01000796">
    <property type="protein sequence ID" value="MDZ5010800.1"/>
    <property type="molecule type" value="Genomic_DNA"/>
</dbReference>
<dbReference type="NCBIfam" id="TIGR00826">
    <property type="entry name" value="EIIB_glc"/>
    <property type="match status" value="1"/>
</dbReference>
<dbReference type="PANTHER" id="PTHR30009">
    <property type="entry name" value="CYTOCHROME C-TYPE SYNTHESIS PROTEIN AND PTS TRANSMEMBRANE COMPONENT"/>
    <property type="match status" value="1"/>
</dbReference>
<keyword evidence="4 13" id="KW-0762">Sugar transport</keyword>
<dbReference type="GO" id="GO:0016301">
    <property type="term" value="F:kinase activity"/>
    <property type="evidence" value="ECO:0007669"/>
    <property type="project" value="UniProtKB-KW"/>
</dbReference>
<dbReference type="InterPro" id="IPR001996">
    <property type="entry name" value="PTS_IIB_1"/>
</dbReference>
<evidence type="ECO:0000256" key="6">
    <source>
        <dbReference type="ARBA" id="ARBA00022683"/>
    </source>
</evidence>
<reference evidence="13" key="1">
    <citation type="submission" date="2019-11" db="EMBL/GenBank/DDBJ databases">
        <title>Characterization of Clostridium perfringens isolates from swine manure treated agricultural soils.</title>
        <authorList>
            <person name="Wushke S.T."/>
        </authorList>
    </citation>
    <scope>NUCLEOTIDE SEQUENCE</scope>
    <source>
        <strain evidence="13">V2</strain>
    </source>
</reference>
<dbReference type="CDD" id="cd00212">
    <property type="entry name" value="PTS_IIB_glc"/>
    <property type="match status" value="1"/>
</dbReference>
<evidence type="ECO:0000256" key="10">
    <source>
        <dbReference type="ARBA" id="ARBA00023136"/>
    </source>
</evidence>
<organism evidence="13 14">
    <name type="scientific">Clostridium perfringens</name>
    <dbReference type="NCBI Taxonomy" id="1502"/>
    <lineage>
        <taxon>Bacteria</taxon>
        <taxon>Bacillati</taxon>
        <taxon>Bacillota</taxon>
        <taxon>Clostridia</taxon>
        <taxon>Eubacteriales</taxon>
        <taxon>Clostridiaceae</taxon>
        <taxon>Clostridium</taxon>
    </lineage>
</organism>
<dbReference type="PROSITE" id="PS51098">
    <property type="entry name" value="PTS_EIIB_TYPE_1"/>
    <property type="match status" value="1"/>
</dbReference>
<sequence>ALYYFTFRFLITKFNVMTPGREPEGEEVKVVTKDSMNETAVQVLEALGGKDNLDDVDACITRLRVAVKDVSKVDKVKIKALGATAVLEVKGGVQAIFGAKADPLKQKINEIIGRE</sequence>
<keyword evidence="6" id="KW-0598">Phosphotransferase system</keyword>
<proteinExistence type="predicted"/>
<feature type="domain" description="PTS EIIB type-1" evidence="12">
    <location>
        <begin position="37"/>
        <end position="115"/>
    </location>
</feature>
<keyword evidence="9" id="KW-1133">Transmembrane helix</keyword>
<keyword evidence="3" id="KW-1003">Cell membrane</keyword>
<evidence type="ECO:0000259" key="12">
    <source>
        <dbReference type="PROSITE" id="PS51098"/>
    </source>
</evidence>
<dbReference type="PROSITE" id="PS01035">
    <property type="entry name" value="PTS_EIIB_TYPE_1_CYS"/>
    <property type="match status" value="1"/>
</dbReference>
<evidence type="ECO:0000256" key="1">
    <source>
        <dbReference type="ARBA" id="ARBA00004651"/>
    </source>
</evidence>
<evidence type="ECO:0000256" key="4">
    <source>
        <dbReference type="ARBA" id="ARBA00022597"/>
    </source>
</evidence>
<feature type="active site" description="Phosphocysteine intermediate; for EIIB activity" evidence="11">
    <location>
        <position position="59"/>
    </location>
</feature>
<dbReference type="AlphaFoldDB" id="A0AAW9ILK4"/>
<evidence type="ECO:0000256" key="9">
    <source>
        <dbReference type="ARBA" id="ARBA00022989"/>
    </source>
</evidence>